<feature type="signal peptide" evidence="9">
    <location>
        <begin position="1"/>
        <end position="22"/>
    </location>
</feature>
<evidence type="ECO:0000313" key="13">
    <source>
        <dbReference type="Proteomes" id="UP000237771"/>
    </source>
</evidence>
<evidence type="ECO:0000313" key="12">
    <source>
        <dbReference type="Proteomes" id="UP000184384"/>
    </source>
</evidence>
<reference evidence="11" key="2">
    <citation type="submission" date="2016-11" db="EMBL/GenBank/DDBJ databases">
        <authorList>
            <person name="Jaros S."/>
            <person name="Januszkiewicz K."/>
            <person name="Wedrychowicz H."/>
        </authorList>
    </citation>
    <scope>NUCLEOTIDE SEQUENCE [LARGE SCALE GENOMIC DNA]</scope>
    <source>
        <strain evidence="11">DSM 19729</strain>
    </source>
</reference>
<dbReference type="PANTHER" id="PTHR30026:SF20">
    <property type="entry name" value="OUTER MEMBRANE PROTEIN TOLC"/>
    <property type="match status" value="1"/>
</dbReference>
<dbReference type="SUPFAM" id="SSF56954">
    <property type="entry name" value="Outer membrane efflux proteins (OEP)"/>
    <property type="match status" value="1"/>
</dbReference>
<dbReference type="OrthoDB" id="1271612at2"/>
<dbReference type="GO" id="GO:0009279">
    <property type="term" value="C:cell outer membrane"/>
    <property type="evidence" value="ECO:0007669"/>
    <property type="project" value="UniProtKB-SubCell"/>
</dbReference>
<reference evidence="10 13" key="3">
    <citation type="submission" date="2018-03" db="EMBL/GenBank/DDBJ databases">
        <title>Genomic Encyclopedia of Archaeal and Bacterial Type Strains, Phase II (KMG-II): from individual species to whole genera.</title>
        <authorList>
            <person name="Goeker M."/>
        </authorList>
    </citation>
    <scope>NUCLEOTIDE SEQUENCE [LARGE SCALE GENOMIC DNA]</scope>
    <source>
        <strain evidence="10 13">DSM 17797</strain>
    </source>
</reference>
<dbReference type="InterPro" id="IPR003423">
    <property type="entry name" value="OMP_efflux"/>
</dbReference>
<comment type="subcellular location">
    <subcellularLocation>
        <location evidence="1">Cell outer membrane</location>
    </subcellularLocation>
</comment>
<dbReference type="GO" id="GO:0015562">
    <property type="term" value="F:efflux transmembrane transporter activity"/>
    <property type="evidence" value="ECO:0007669"/>
    <property type="project" value="InterPro"/>
</dbReference>
<dbReference type="EMBL" id="FQWO01000001">
    <property type="protein sequence ID" value="SHG23816.1"/>
    <property type="molecule type" value="Genomic_DNA"/>
</dbReference>
<keyword evidence="6" id="KW-0472">Membrane</keyword>
<proteinExistence type="inferred from homology"/>
<comment type="similarity">
    <text evidence="2">Belongs to the outer membrane factor (OMF) (TC 1.B.17) family.</text>
</comment>
<feature type="chain" id="PRO_5013245857" evidence="9">
    <location>
        <begin position="23"/>
        <end position="444"/>
    </location>
</feature>
<dbReference type="Proteomes" id="UP000237771">
    <property type="component" value="Unassembled WGS sequence"/>
</dbReference>
<sequence length="444" mass="50959">MCSNTYKIVLPLFLFALVSVKAQVVIQDSIPISLEKAWKKTAINSKEIKMKQLHTASGTEAVKNAKSKQLPEIGFNANYGKLANIPIFNNGILHHADYIPLKDHSIYGATIDAYFDIYNGHKLKTNIEKESAKQELSRYIEEETTESVHYQVAETYLKLQLFLEFEKLVKQNVYQNEARLRLIQKLHSAGVVLKSDLLRAQLQLSKQKTSLTEIRHNAQLAMQELNIFMGDPDNQKLKPTDPIGFQQENKILSYTDYVDSAIDKSPLQKIAQQKVELSKLNLAALKADKLPRIGLFGDYSYSYPQIKLYPYENAPYLLGVVGVKLSYSISSLYHDVHKEEEANILYEEQKMAQENVQDNLRKAINTAYKRYVEDQEKIEELELNIKQATENYRILNQTYFNQLSLITDLLDADTQLLQAQFELISAKTAEQLHYYQLLKHTGDL</sequence>
<dbReference type="RefSeq" id="WP_072938077.1">
    <property type="nucleotide sequence ID" value="NZ_FQWO01000001.1"/>
</dbReference>
<evidence type="ECO:0000256" key="6">
    <source>
        <dbReference type="ARBA" id="ARBA00023136"/>
    </source>
</evidence>
<dbReference type="STRING" id="280093.SAMN05443373_10193"/>
<keyword evidence="7" id="KW-0998">Cell outer membrane</keyword>
<keyword evidence="5" id="KW-0812">Transmembrane</keyword>
<dbReference type="InterPro" id="IPR051906">
    <property type="entry name" value="TolC-like"/>
</dbReference>
<evidence type="ECO:0000313" key="11">
    <source>
        <dbReference type="EMBL" id="SHG23816.1"/>
    </source>
</evidence>
<keyword evidence="9" id="KW-0732">Signal</keyword>
<dbReference type="PANTHER" id="PTHR30026">
    <property type="entry name" value="OUTER MEMBRANE PROTEIN TOLC"/>
    <property type="match status" value="1"/>
</dbReference>
<name>A0A1M5I623_9FLAO</name>
<dbReference type="Gene3D" id="1.20.1600.10">
    <property type="entry name" value="Outer membrane efflux proteins (OEP)"/>
    <property type="match status" value="1"/>
</dbReference>
<dbReference type="Pfam" id="PF02321">
    <property type="entry name" value="OEP"/>
    <property type="match status" value="2"/>
</dbReference>
<keyword evidence="13" id="KW-1185">Reference proteome</keyword>
<evidence type="ECO:0000256" key="8">
    <source>
        <dbReference type="SAM" id="Coils"/>
    </source>
</evidence>
<keyword evidence="8" id="KW-0175">Coiled coil</keyword>
<dbReference type="Proteomes" id="UP000184384">
    <property type="component" value="Unassembled WGS sequence"/>
</dbReference>
<reference evidence="12" key="1">
    <citation type="submission" date="2016-11" db="EMBL/GenBank/DDBJ databases">
        <authorList>
            <person name="Varghese N."/>
            <person name="Submissions S."/>
        </authorList>
    </citation>
    <scope>NUCLEOTIDE SEQUENCE [LARGE SCALE GENOMIC DNA]</scope>
    <source>
        <strain evidence="12">DSM 19729</strain>
    </source>
</reference>
<evidence type="ECO:0000256" key="1">
    <source>
        <dbReference type="ARBA" id="ARBA00004442"/>
    </source>
</evidence>
<evidence type="ECO:0000256" key="4">
    <source>
        <dbReference type="ARBA" id="ARBA00022452"/>
    </source>
</evidence>
<accession>A0A1M5I623</accession>
<evidence type="ECO:0000256" key="7">
    <source>
        <dbReference type="ARBA" id="ARBA00023237"/>
    </source>
</evidence>
<protein>
    <submittedName>
        <fullName evidence="11">Outer membrane protein TolC</fullName>
    </submittedName>
</protein>
<evidence type="ECO:0000256" key="2">
    <source>
        <dbReference type="ARBA" id="ARBA00007613"/>
    </source>
</evidence>
<evidence type="ECO:0000256" key="9">
    <source>
        <dbReference type="SAM" id="SignalP"/>
    </source>
</evidence>
<evidence type="ECO:0000313" key="10">
    <source>
        <dbReference type="EMBL" id="PRZ27812.1"/>
    </source>
</evidence>
<dbReference type="EMBL" id="PVUB01000001">
    <property type="protein sequence ID" value="PRZ27812.1"/>
    <property type="molecule type" value="Genomic_DNA"/>
</dbReference>
<evidence type="ECO:0000256" key="5">
    <source>
        <dbReference type="ARBA" id="ARBA00022692"/>
    </source>
</evidence>
<organism evidence="11 12">
    <name type="scientific">Flavobacterium granuli</name>
    <dbReference type="NCBI Taxonomy" id="280093"/>
    <lineage>
        <taxon>Bacteria</taxon>
        <taxon>Pseudomonadati</taxon>
        <taxon>Bacteroidota</taxon>
        <taxon>Flavobacteriia</taxon>
        <taxon>Flavobacteriales</taxon>
        <taxon>Flavobacteriaceae</taxon>
        <taxon>Flavobacterium</taxon>
    </lineage>
</organism>
<evidence type="ECO:0000256" key="3">
    <source>
        <dbReference type="ARBA" id="ARBA00022448"/>
    </source>
</evidence>
<dbReference type="AlphaFoldDB" id="A0A1M5I623"/>
<keyword evidence="4" id="KW-1134">Transmembrane beta strand</keyword>
<feature type="coiled-coil region" evidence="8">
    <location>
        <begin position="364"/>
        <end position="398"/>
    </location>
</feature>
<dbReference type="GO" id="GO:1990281">
    <property type="term" value="C:efflux pump complex"/>
    <property type="evidence" value="ECO:0007669"/>
    <property type="project" value="TreeGrafter"/>
</dbReference>
<dbReference type="GO" id="GO:0015288">
    <property type="term" value="F:porin activity"/>
    <property type="evidence" value="ECO:0007669"/>
    <property type="project" value="TreeGrafter"/>
</dbReference>
<gene>
    <name evidence="10" type="ORF">BC624_10193</name>
    <name evidence="11" type="ORF">SAMN05443373_10193</name>
</gene>
<keyword evidence="3" id="KW-0813">Transport</keyword>